<evidence type="ECO:0000256" key="11">
    <source>
        <dbReference type="PROSITE-ProRule" id="PRU00221"/>
    </source>
</evidence>
<evidence type="ECO:0000256" key="2">
    <source>
        <dbReference type="ARBA" id="ARBA00010102"/>
    </source>
</evidence>
<dbReference type="PROSITE" id="PS50082">
    <property type="entry name" value="WD_REPEATS_2"/>
    <property type="match status" value="3"/>
</dbReference>
<evidence type="ECO:0000256" key="6">
    <source>
        <dbReference type="ARBA" id="ARBA00022816"/>
    </source>
</evidence>
<proteinExistence type="inferred from homology"/>
<dbReference type="InterPro" id="IPR036322">
    <property type="entry name" value="WD40_repeat_dom_sf"/>
</dbReference>
<dbReference type="GO" id="GO:0005198">
    <property type="term" value="F:structural molecule activity"/>
    <property type="evidence" value="ECO:0007669"/>
    <property type="project" value="InterPro"/>
</dbReference>
<dbReference type="GO" id="GO:0031080">
    <property type="term" value="C:nuclear pore outer ring"/>
    <property type="evidence" value="ECO:0007669"/>
    <property type="project" value="TreeGrafter"/>
</dbReference>
<gene>
    <name evidence="13" type="ORF">QTG54_007571</name>
</gene>
<dbReference type="EMBL" id="JATAAI010000012">
    <property type="protein sequence ID" value="KAK1741998.1"/>
    <property type="molecule type" value="Genomic_DNA"/>
</dbReference>
<sequence length="394" mass="43136">MYAQGGYGQAPPQQQQQYNAGYQQQQQQQQYAPQQQQQQYGVQQQMTEQPQQAQQTQQQEVVTQAAAPTDQGKAQPIYVDTQHDDMVHDAQLDYYGTKLATSSSDRTVKIYDVSGNSYAPNATLTGHSGPIYQLSWSHPKYGTLLASASFDGSILIHRESRQGEWILVKAFVGLHESSVNSVQFAPHEYGLVCAAGSSDGRVSVLTHGGESNGDDEWTVEYLNDTPLGVNAVSWAPYGVGKEGEDEQCEPLPPRLVTGGSDNGIRMWTKNASTGIWEQSVVESGDAHHKDWVRDVAWAPSIIPGMNVIASCSEDKTVIIWKQGGDGTADDDKNWSPKVLNTFEDPVWRVSWSITGNILAVSSGDANVTLWKEELDGVWSLVNQVEDSAEGAQGE</sequence>
<keyword evidence="4 11" id="KW-0853">WD repeat</keyword>
<keyword evidence="3" id="KW-0813">Transport</keyword>
<keyword evidence="9" id="KW-0906">Nuclear pore complex</keyword>
<organism evidence="13 14">
    <name type="scientific">Skeletonema marinoi</name>
    <dbReference type="NCBI Taxonomy" id="267567"/>
    <lineage>
        <taxon>Eukaryota</taxon>
        <taxon>Sar</taxon>
        <taxon>Stramenopiles</taxon>
        <taxon>Ochrophyta</taxon>
        <taxon>Bacillariophyta</taxon>
        <taxon>Coscinodiscophyceae</taxon>
        <taxon>Thalassiosirophycidae</taxon>
        <taxon>Thalassiosirales</taxon>
        <taxon>Skeletonemataceae</taxon>
        <taxon>Skeletonema</taxon>
        <taxon>Skeletonema marinoi-dohrnii complex</taxon>
    </lineage>
</organism>
<feature type="region of interest" description="Disordered" evidence="12">
    <location>
        <begin position="1"/>
        <end position="73"/>
    </location>
</feature>
<evidence type="ECO:0000256" key="4">
    <source>
        <dbReference type="ARBA" id="ARBA00022574"/>
    </source>
</evidence>
<dbReference type="InterPro" id="IPR001680">
    <property type="entry name" value="WD40_rpt"/>
</dbReference>
<evidence type="ECO:0000256" key="12">
    <source>
        <dbReference type="SAM" id="MobiDB-lite"/>
    </source>
</evidence>
<feature type="compositionally biased region" description="Low complexity" evidence="12">
    <location>
        <begin position="9"/>
        <end position="69"/>
    </location>
</feature>
<evidence type="ECO:0000256" key="1">
    <source>
        <dbReference type="ARBA" id="ARBA00004567"/>
    </source>
</evidence>
<dbReference type="SMART" id="SM00320">
    <property type="entry name" value="WD40"/>
    <property type="match status" value="6"/>
</dbReference>
<comment type="subcellular location">
    <subcellularLocation>
        <location evidence="1">Nucleus</location>
        <location evidence="1">Nuclear pore complex</location>
    </subcellularLocation>
</comment>
<dbReference type="PANTHER" id="PTHR11024:SF2">
    <property type="entry name" value="PROTEIN SEC13 HOMOLOG"/>
    <property type="match status" value="1"/>
</dbReference>
<dbReference type="Proteomes" id="UP001224775">
    <property type="component" value="Unassembled WGS sequence"/>
</dbReference>
<dbReference type="SUPFAM" id="SSF50978">
    <property type="entry name" value="WD40 repeat-like"/>
    <property type="match status" value="1"/>
</dbReference>
<evidence type="ECO:0000256" key="7">
    <source>
        <dbReference type="ARBA" id="ARBA00022927"/>
    </source>
</evidence>
<protein>
    <submittedName>
        <fullName evidence="13">Sec13-related protein</fullName>
    </submittedName>
</protein>
<evidence type="ECO:0000256" key="10">
    <source>
        <dbReference type="ARBA" id="ARBA00023242"/>
    </source>
</evidence>
<keyword evidence="5" id="KW-0677">Repeat</keyword>
<evidence type="ECO:0000256" key="9">
    <source>
        <dbReference type="ARBA" id="ARBA00023132"/>
    </source>
</evidence>
<evidence type="ECO:0000256" key="8">
    <source>
        <dbReference type="ARBA" id="ARBA00023010"/>
    </source>
</evidence>
<keyword evidence="10" id="KW-0539">Nucleus</keyword>
<accession>A0AAD8Y984</accession>
<name>A0AAD8Y984_9STRA</name>
<dbReference type="GO" id="GO:0030127">
    <property type="term" value="C:COPII vesicle coat"/>
    <property type="evidence" value="ECO:0007669"/>
    <property type="project" value="TreeGrafter"/>
</dbReference>
<evidence type="ECO:0000313" key="13">
    <source>
        <dbReference type="EMBL" id="KAK1741998.1"/>
    </source>
</evidence>
<feature type="repeat" description="WD" evidence="11">
    <location>
        <begin position="339"/>
        <end position="371"/>
    </location>
</feature>
<feature type="repeat" description="WD" evidence="11">
    <location>
        <begin position="285"/>
        <end position="321"/>
    </location>
</feature>
<reference evidence="13" key="1">
    <citation type="submission" date="2023-06" db="EMBL/GenBank/DDBJ databases">
        <title>Survivors Of The Sea: Transcriptome response of Skeletonema marinoi to long-term dormancy.</title>
        <authorList>
            <person name="Pinder M.I.M."/>
            <person name="Kourtchenko O."/>
            <person name="Robertson E.K."/>
            <person name="Larsson T."/>
            <person name="Maumus F."/>
            <person name="Osuna-Cruz C.M."/>
            <person name="Vancaester E."/>
            <person name="Stenow R."/>
            <person name="Vandepoele K."/>
            <person name="Ploug H."/>
            <person name="Bruchert V."/>
            <person name="Godhe A."/>
            <person name="Topel M."/>
        </authorList>
    </citation>
    <scope>NUCLEOTIDE SEQUENCE</scope>
    <source>
        <strain evidence="13">R05AC</strain>
    </source>
</reference>
<dbReference type="InterPro" id="IPR015943">
    <property type="entry name" value="WD40/YVTN_repeat-like_dom_sf"/>
</dbReference>
<keyword evidence="6" id="KW-0509">mRNA transport</keyword>
<comment type="caution">
    <text evidence="13">The sequence shown here is derived from an EMBL/GenBank/DDBJ whole genome shotgun (WGS) entry which is preliminary data.</text>
</comment>
<feature type="repeat" description="WD" evidence="11">
    <location>
        <begin position="80"/>
        <end position="121"/>
    </location>
</feature>
<dbReference type="Pfam" id="PF00400">
    <property type="entry name" value="WD40"/>
    <property type="match status" value="5"/>
</dbReference>
<keyword evidence="7" id="KW-0653">Protein transport</keyword>
<evidence type="ECO:0000256" key="3">
    <source>
        <dbReference type="ARBA" id="ARBA00022448"/>
    </source>
</evidence>
<dbReference type="GO" id="GO:0090114">
    <property type="term" value="P:COPII-coated vesicle budding"/>
    <property type="evidence" value="ECO:0007669"/>
    <property type="project" value="TreeGrafter"/>
</dbReference>
<dbReference type="PANTHER" id="PTHR11024">
    <property type="entry name" value="NUCLEAR PORE COMPLEX PROTEIN SEC13 / SEH1 FAMILY MEMBER"/>
    <property type="match status" value="1"/>
</dbReference>
<keyword evidence="14" id="KW-1185">Reference proteome</keyword>
<keyword evidence="8" id="KW-0811">Translocation</keyword>
<dbReference type="GO" id="GO:0051028">
    <property type="term" value="P:mRNA transport"/>
    <property type="evidence" value="ECO:0007669"/>
    <property type="project" value="UniProtKB-KW"/>
</dbReference>
<evidence type="ECO:0000256" key="5">
    <source>
        <dbReference type="ARBA" id="ARBA00022737"/>
    </source>
</evidence>
<dbReference type="Gene3D" id="2.130.10.10">
    <property type="entry name" value="YVTN repeat-like/Quinoprotein amine dehydrogenase"/>
    <property type="match status" value="1"/>
</dbReference>
<comment type="similarity">
    <text evidence="2">Belongs to the WD repeat SEC13 family.</text>
</comment>
<evidence type="ECO:0000313" key="14">
    <source>
        <dbReference type="Proteomes" id="UP001224775"/>
    </source>
</evidence>
<dbReference type="GO" id="GO:0006606">
    <property type="term" value="P:protein import into nucleus"/>
    <property type="evidence" value="ECO:0007669"/>
    <property type="project" value="TreeGrafter"/>
</dbReference>
<dbReference type="AlphaFoldDB" id="A0AAD8Y984"/>
<dbReference type="InterPro" id="IPR037363">
    <property type="entry name" value="Sec13/Seh1_fam"/>
</dbReference>